<keyword evidence="6" id="KW-0472">Membrane</keyword>
<comment type="subcellular location">
    <subcellularLocation>
        <location evidence="1">Cell membrane</location>
        <topology evidence="1">Multi-pass membrane protein</topology>
    </subcellularLocation>
</comment>
<dbReference type="RefSeq" id="WP_158681123.1">
    <property type="nucleotide sequence ID" value="NZ_BAAAGO010000031.1"/>
</dbReference>
<dbReference type="GO" id="GO:0005886">
    <property type="term" value="C:plasma membrane"/>
    <property type="evidence" value="ECO:0007669"/>
    <property type="project" value="UniProtKB-SubCell"/>
</dbReference>
<keyword evidence="3" id="KW-0812">Transmembrane</keyword>
<evidence type="ECO:0000256" key="3">
    <source>
        <dbReference type="ARBA" id="ARBA00022692"/>
    </source>
</evidence>
<gene>
    <name evidence="8" type="ORF">MPLG2_2601</name>
</gene>
<accession>A0A2N9JJA6</accession>
<dbReference type="Pfam" id="PF01569">
    <property type="entry name" value="PAP2"/>
    <property type="match status" value="1"/>
</dbReference>
<evidence type="ECO:0000256" key="5">
    <source>
        <dbReference type="ARBA" id="ARBA00022989"/>
    </source>
</evidence>
<evidence type="ECO:0000256" key="6">
    <source>
        <dbReference type="ARBA" id="ARBA00023136"/>
    </source>
</evidence>
<evidence type="ECO:0000313" key="9">
    <source>
        <dbReference type="Proteomes" id="UP000238164"/>
    </source>
</evidence>
<keyword evidence="2" id="KW-1003">Cell membrane</keyword>
<dbReference type="InterPro" id="IPR000326">
    <property type="entry name" value="PAP2/HPO"/>
</dbReference>
<dbReference type="EMBL" id="LT985188">
    <property type="protein sequence ID" value="SPD87631.1"/>
    <property type="molecule type" value="Genomic_DNA"/>
</dbReference>
<evidence type="ECO:0000313" key="8">
    <source>
        <dbReference type="EMBL" id="SPD87631.1"/>
    </source>
</evidence>
<dbReference type="Proteomes" id="UP000238164">
    <property type="component" value="Chromosome 1"/>
</dbReference>
<evidence type="ECO:0000259" key="7">
    <source>
        <dbReference type="SMART" id="SM00014"/>
    </source>
</evidence>
<dbReference type="OrthoDB" id="5289372at2"/>
<keyword evidence="5" id="KW-1133">Transmembrane helix</keyword>
<dbReference type="Gene3D" id="1.20.144.10">
    <property type="entry name" value="Phosphatidic acid phosphatase type 2/haloperoxidase"/>
    <property type="match status" value="1"/>
</dbReference>
<reference evidence="8 9" key="1">
    <citation type="submission" date="2018-02" db="EMBL/GenBank/DDBJ databases">
        <authorList>
            <person name="Cohen D.B."/>
            <person name="Kent A.D."/>
        </authorList>
    </citation>
    <scope>NUCLEOTIDE SEQUENCE [LARGE SCALE GENOMIC DNA]</scope>
    <source>
        <strain evidence="8">1</strain>
    </source>
</reference>
<dbReference type="PANTHER" id="PTHR14969">
    <property type="entry name" value="SPHINGOSINE-1-PHOSPHATE PHOSPHOHYDROLASE"/>
    <property type="match status" value="1"/>
</dbReference>
<keyword evidence="9" id="KW-1185">Reference proteome</keyword>
<evidence type="ECO:0000256" key="1">
    <source>
        <dbReference type="ARBA" id="ARBA00004651"/>
    </source>
</evidence>
<dbReference type="PANTHER" id="PTHR14969:SF62">
    <property type="entry name" value="DECAPRENYLPHOSPHORYL-5-PHOSPHORIBOSE PHOSPHATASE RV3807C-RELATED"/>
    <property type="match status" value="1"/>
</dbReference>
<evidence type="ECO:0000256" key="2">
    <source>
        <dbReference type="ARBA" id="ARBA00022475"/>
    </source>
</evidence>
<dbReference type="SUPFAM" id="SSF48317">
    <property type="entry name" value="Acid phosphatase/Vanadium-dependent haloperoxidase"/>
    <property type="match status" value="1"/>
</dbReference>
<dbReference type="AlphaFoldDB" id="A0A2N9JJA6"/>
<dbReference type="KEGG" id="mgg:MPLG2_2601"/>
<organism evidence="8 9">
    <name type="scientific">Micropruina glycogenica</name>
    <dbReference type="NCBI Taxonomy" id="75385"/>
    <lineage>
        <taxon>Bacteria</taxon>
        <taxon>Bacillati</taxon>
        <taxon>Actinomycetota</taxon>
        <taxon>Actinomycetes</taxon>
        <taxon>Propionibacteriales</taxon>
        <taxon>Nocardioidaceae</taxon>
        <taxon>Micropruina</taxon>
    </lineage>
</organism>
<keyword evidence="4" id="KW-0378">Hydrolase</keyword>
<proteinExistence type="predicted"/>
<feature type="domain" description="Phosphatidic acid phosphatase type 2/haloperoxidase" evidence="7">
    <location>
        <begin position="84"/>
        <end position="193"/>
    </location>
</feature>
<sequence length="205" mass="21092">MSATTRAALGVAALVAANVAAGRLITGPLRDLPAEHRLNHDLRARGGDRTTTLANALSRSSDTSRAIALTGLLLTRGRGRAAAVPGLAMALASATHVISSALVGRERPALERLGTHQPTSSFPSGHVGAMTALAVVLGRLAEPLPRPARVVARAALVAYLGALGWSRLYNGQHYASDVLAGYVNGVACGRMARAALTEDAPERIA</sequence>
<dbReference type="InterPro" id="IPR036938">
    <property type="entry name" value="PAP2/HPO_sf"/>
</dbReference>
<dbReference type="SMART" id="SM00014">
    <property type="entry name" value="acidPPc"/>
    <property type="match status" value="1"/>
</dbReference>
<dbReference type="GO" id="GO:0016787">
    <property type="term" value="F:hydrolase activity"/>
    <property type="evidence" value="ECO:0007669"/>
    <property type="project" value="UniProtKB-KW"/>
</dbReference>
<name>A0A2N9JJA6_9ACTN</name>
<evidence type="ECO:0000256" key="4">
    <source>
        <dbReference type="ARBA" id="ARBA00022801"/>
    </source>
</evidence>
<protein>
    <submittedName>
        <fullName evidence="8">Phospholipid phosphatase</fullName>
    </submittedName>
</protein>